<keyword evidence="2 6" id="KW-0378">Hydrolase</keyword>
<organism evidence="6 7">
    <name type="scientific">Candidatus Dechloromonas phosphorivorans</name>
    <dbReference type="NCBI Taxonomy" id="2899244"/>
    <lineage>
        <taxon>Bacteria</taxon>
        <taxon>Pseudomonadati</taxon>
        <taxon>Pseudomonadota</taxon>
        <taxon>Betaproteobacteria</taxon>
        <taxon>Rhodocyclales</taxon>
        <taxon>Azonexaceae</taxon>
        <taxon>Dechloromonas</taxon>
    </lineage>
</organism>
<dbReference type="InterPro" id="IPR033140">
    <property type="entry name" value="Lipase_GDXG_put_SER_AS"/>
</dbReference>
<dbReference type="SUPFAM" id="SSF53474">
    <property type="entry name" value="alpha/beta-Hydrolases"/>
    <property type="match status" value="1"/>
</dbReference>
<keyword evidence="4" id="KW-0472">Membrane</keyword>
<dbReference type="InterPro" id="IPR050300">
    <property type="entry name" value="GDXG_lipolytic_enzyme"/>
</dbReference>
<comment type="caution">
    <text evidence="6">The sequence shown here is derived from an EMBL/GenBank/DDBJ whole genome shotgun (WGS) entry which is preliminary data.</text>
</comment>
<dbReference type="Proteomes" id="UP000808146">
    <property type="component" value="Unassembled WGS sequence"/>
</dbReference>
<dbReference type="EMBL" id="JADKBR010000019">
    <property type="protein sequence ID" value="MBK8891904.1"/>
    <property type="molecule type" value="Genomic_DNA"/>
</dbReference>
<proteinExistence type="inferred from homology"/>
<feature type="transmembrane region" description="Helical" evidence="4">
    <location>
        <begin position="6"/>
        <end position="23"/>
    </location>
</feature>
<evidence type="ECO:0000256" key="3">
    <source>
        <dbReference type="PROSITE-ProRule" id="PRU10038"/>
    </source>
</evidence>
<dbReference type="PANTHER" id="PTHR48081">
    <property type="entry name" value="AB HYDROLASE SUPERFAMILY PROTEIN C4A8.06C"/>
    <property type="match status" value="1"/>
</dbReference>
<evidence type="ECO:0000256" key="2">
    <source>
        <dbReference type="ARBA" id="ARBA00022801"/>
    </source>
</evidence>
<evidence type="ECO:0000259" key="5">
    <source>
        <dbReference type="Pfam" id="PF07859"/>
    </source>
</evidence>
<evidence type="ECO:0000313" key="6">
    <source>
        <dbReference type="EMBL" id="MBK8891904.1"/>
    </source>
</evidence>
<dbReference type="Gene3D" id="3.40.50.1820">
    <property type="entry name" value="alpha/beta hydrolase"/>
    <property type="match status" value="1"/>
</dbReference>
<gene>
    <name evidence="6" type="ORF">IPN75_16720</name>
</gene>
<name>A0A9D7QK16_9RHOO</name>
<dbReference type="PANTHER" id="PTHR48081:SF8">
    <property type="entry name" value="ALPHA_BETA HYDROLASE FOLD-3 DOMAIN-CONTAINING PROTEIN-RELATED"/>
    <property type="match status" value="1"/>
</dbReference>
<keyword evidence="4" id="KW-0812">Transmembrane</keyword>
<dbReference type="PROSITE" id="PS01174">
    <property type="entry name" value="LIPASE_GDXG_SER"/>
    <property type="match status" value="1"/>
</dbReference>
<accession>A0A9D7QK16</accession>
<feature type="active site" evidence="3">
    <location>
        <position position="201"/>
    </location>
</feature>
<dbReference type="InterPro" id="IPR029058">
    <property type="entry name" value="AB_hydrolase_fold"/>
</dbReference>
<feature type="domain" description="Alpha/beta hydrolase fold-3" evidence="5">
    <location>
        <begin position="124"/>
        <end position="338"/>
    </location>
</feature>
<protein>
    <submittedName>
        <fullName evidence="6">Alpha/beta hydrolase fold domain-containing protein</fullName>
    </submittedName>
</protein>
<evidence type="ECO:0000256" key="1">
    <source>
        <dbReference type="ARBA" id="ARBA00010515"/>
    </source>
</evidence>
<keyword evidence="4" id="KW-1133">Transmembrane helix</keyword>
<dbReference type="GO" id="GO:0016787">
    <property type="term" value="F:hydrolase activity"/>
    <property type="evidence" value="ECO:0007669"/>
    <property type="project" value="UniProtKB-KW"/>
</dbReference>
<dbReference type="Pfam" id="PF07859">
    <property type="entry name" value="Abhydrolase_3"/>
    <property type="match status" value="1"/>
</dbReference>
<evidence type="ECO:0000256" key="4">
    <source>
        <dbReference type="SAM" id="Phobius"/>
    </source>
</evidence>
<sequence>MTESILAGLVVATAIWFVGALYLRGADLRAFDRPRSSVPGELWQSFSTGDNLNDEHLAVIESFSGATAILENTPRARHIPLLRNYMDTMFADRHLDARFIPATAGGVRAEWVLATGADPDRRTLYVHGGAFTMGSPLSHRVITSKFSEMTGGAVLAIDYRLMPENPRMAGIEDCRTAYRWILESGPDGQSPAKVLFVAGDSAGGTLTLSLIAWVRDQGLRAPDAAVALAPQTDATFGSPSLKGNLATDAMLGPMFRTLSRVPRSVLLWATCLQIRKRPCDPVISPVFGDLANLPPLLIHASEVEMLRDDSIRYFNKALLAGSPVKLQTWNHVVHVWHMFYPELTEARDAFEEIRKFLAARTP</sequence>
<comment type="similarity">
    <text evidence="1">Belongs to the 'GDXG' lipolytic enzyme family.</text>
</comment>
<reference evidence="6" key="1">
    <citation type="submission" date="2020-10" db="EMBL/GenBank/DDBJ databases">
        <title>Connecting structure to function with the recovery of over 1000 high-quality activated sludge metagenome-assembled genomes encoding full-length rRNA genes using long-read sequencing.</title>
        <authorList>
            <person name="Singleton C.M."/>
            <person name="Petriglieri F."/>
            <person name="Kristensen J.M."/>
            <person name="Kirkegaard R.H."/>
            <person name="Michaelsen T.Y."/>
            <person name="Andersen M.H."/>
            <person name="Karst S.M."/>
            <person name="Dueholm M.S."/>
            <person name="Nielsen P.H."/>
            <person name="Albertsen M."/>
        </authorList>
    </citation>
    <scope>NUCLEOTIDE SEQUENCE</scope>
    <source>
        <strain evidence="6">OdNE_18-Q3-R46-58_BAT3C.305</strain>
    </source>
</reference>
<evidence type="ECO:0000313" key="7">
    <source>
        <dbReference type="Proteomes" id="UP000808146"/>
    </source>
</evidence>
<dbReference type="AlphaFoldDB" id="A0A9D7QK16"/>
<dbReference type="InterPro" id="IPR013094">
    <property type="entry name" value="AB_hydrolase_3"/>
</dbReference>